<dbReference type="RefSeq" id="WP_175178417.1">
    <property type="nucleotide sequence ID" value="NZ_CADIJX010000018.1"/>
</dbReference>
<protein>
    <recommendedName>
        <fullName evidence="3">Response regulatory domain-containing protein</fullName>
    </recommendedName>
</protein>
<evidence type="ECO:0008006" key="3">
    <source>
        <dbReference type="Google" id="ProtNLM"/>
    </source>
</evidence>
<reference evidence="1 2" key="1">
    <citation type="submission" date="2020-04" db="EMBL/GenBank/DDBJ databases">
        <authorList>
            <person name="De Canck E."/>
        </authorList>
    </citation>
    <scope>NUCLEOTIDE SEQUENCE [LARGE SCALE GENOMIC DNA]</scope>
    <source>
        <strain evidence="1 2">LMG 3431</strain>
    </source>
</reference>
<proteinExistence type="predicted"/>
<dbReference type="Proteomes" id="UP000494108">
    <property type="component" value="Unassembled WGS sequence"/>
</dbReference>
<evidence type="ECO:0000313" key="1">
    <source>
        <dbReference type="EMBL" id="CAB3714639.1"/>
    </source>
</evidence>
<name>A0A6S7B362_9BURK</name>
<dbReference type="EMBL" id="CADIJX010000018">
    <property type="protein sequence ID" value="CAB3714639.1"/>
    <property type="molecule type" value="Genomic_DNA"/>
</dbReference>
<dbReference type="AlphaFoldDB" id="A0A6S7B362"/>
<gene>
    <name evidence="1" type="ORF">LMG3431_06220</name>
</gene>
<dbReference type="InterPro" id="IPR011006">
    <property type="entry name" value="CheY-like_superfamily"/>
</dbReference>
<evidence type="ECO:0000313" key="2">
    <source>
        <dbReference type="Proteomes" id="UP000494108"/>
    </source>
</evidence>
<organism evidence="1 2">
    <name type="scientific">Achromobacter pestifer</name>
    <dbReference type="NCBI Taxonomy" id="1353889"/>
    <lineage>
        <taxon>Bacteria</taxon>
        <taxon>Pseudomonadati</taxon>
        <taxon>Pseudomonadota</taxon>
        <taxon>Betaproteobacteria</taxon>
        <taxon>Burkholderiales</taxon>
        <taxon>Alcaligenaceae</taxon>
        <taxon>Achromobacter</taxon>
    </lineage>
</organism>
<sequence>MVARALIISDSLATYGVFHRHLQQYPDSALWVLDAADLRFFELDSYSKHPELVLLDVTGSKTKCLAATARVRALFPQAKIAVRVIGEWRHFGRLILEAGAHGVIDASTYRSKNDLAIMIDSIMAGNIIYRESGHD</sequence>
<dbReference type="SUPFAM" id="SSF52172">
    <property type="entry name" value="CheY-like"/>
    <property type="match status" value="1"/>
</dbReference>
<accession>A0A6S7B362</accession>
<keyword evidence="2" id="KW-1185">Reference proteome</keyword>